<dbReference type="AlphaFoldDB" id="A0A8H7YZ70"/>
<dbReference type="OrthoDB" id="277439at2759"/>
<feature type="region of interest" description="Disordered" evidence="4">
    <location>
        <begin position="679"/>
        <end position="863"/>
    </location>
</feature>
<evidence type="ECO:0000313" key="5">
    <source>
        <dbReference type="EMBL" id="KAG5299886.1"/>
    </source>
</evidence>
<feature type="region of interest" description="Disordered" evidence="4">
    <location>
        <begin position="559"/>
        <end position="632"/>
    </location>
</feature>
<feature type="compositionally biased region" description="Acidic residues" evidence="4">
    <location>
        <begin position="847"/>
        <end position="857"/>
    </location>
</feature>
<feature type="region of interest" description="Disordered" evidence="4">
    <location>
        <begin position="508"/>
        <end position="547"/>
    </location>
</feature>
<evidence type="ECO:0000256" key="4">
    <source>
        <dbReference type="SAM" id="MobiDB-lite"/>
    </source>
</evidence>
<protein>
    <submittedName>
        <fullName evidence="5">Small nucleolar ribonucleoprotein complex subunit Utp14</fullName>
    </submittedName>
</protein>
<evidence type="ECO:0000256" key="3">
    <source>
        <dbReference type="ARBA" id="ARBA00023242"/>
    </source>
</evidence>
<feature type="compositionally biased region" description="Basic and acidic residues" evidence="4">
    <location>
        <begin position="559"/>
        <end position="571"/>
    </location>
</feature>
<keyword evidence="2" id="KW-0597">Phosphoprotein</keyword>
<feature type="compositionally biased region" description="Acidic residues" evidence="4">
    <location>
        <begin position="159"/>
        <end position="181"/>
    </location>
</feature>
<feature type="compositionally biased region" description="Basic and acidic residues" evidence="4">
    <location>
        <begin position="512"/>
        <end position="533"/>
    </location>
</feature>
<accession>A0A8H7YZ70</accession>
<dbReference type="Pfam" id="PF04615">
    <property type="entry name" value="Utp14"/>
    <property type="match status" value="1"/>
</dbReference>
<gene>
    <name evidence="5" type="primary">UTP14</name>
    <name evidence="5" type="ORF">I7I52_10345</name>
</gene>
<feature type="compositionally biased region" description="Acidic residues" evidence="4">
    <location>
        <begin position="215"/>
        <end position="243"/>
    </location>
</feature>
<keyword evidence="5" id="KW-0687">Ribonucleoprotein</keyword>
<feature type="compositionally biased region" description="Basic residues" evidence="4">
    <location>
        <begin position="17"/>
        <end position="26"/>
    </location>
</feature>
<evidence type="ECO:0000313" key="6">
    <source>
        <dbReference type="Proteomes" id="UP000670092"/>
    </source>
</evidence>
<reference evidence="5 6" key="1">
    <citation type="submission" date="2021-01" db="EMBL/GenBank/DDBJ databases">
        <title>Chromosome-level genome assembly of a human fungal pathogen reveals clustering of transcriptionally co-regulated genes.</title>
        <authorList>
            <person name="Voorhies M."/>
            <person name="Cohen S."/>
            <person name="Shea T.P."/>
            <person name="Petrus S."/>
            <person name="Munoz J.F."/>
            <person name="Poplawski S."/>
            <person name="Goldman W.E."/>
            <person name="Michael T."/>
            <person name="Cuomo C.A."/>
            <person name="Sil A."/>
            <person name="Beyhan S."/>
        </authorList>
    </citation>
    <scope>NUCLEOTIDE SEQUENCE [LARGE SCALE GENOMIC DNA]</scope>
    <source>
        <strain evidence="5 6">G184AR</strain>
    </source>
</reference>
<feature type="compositionally biased region" description="Basic and acidic residues" evidence="4">
    <location>
        <begin position="603"/>
        <end position="613"/>
    </location>
</feature>
<dbReference type="PANTHER" id="PTHR14150:SF12">
    <property type="entry name" value="U3 SMALL NUCLEOLAR RNA-ASSOCIATED PROTEIN 14 HOMOLOG A"/>
    <property type="match status" value="1"/>
</dbReference>
<feature type="region of interest" description="Disordered" evidence="4">
    <location>
        <begin position="1"/>
        <end position="300"/>
    </location>
</feature>
<dbReference type="EMBL" id="JAEVHI010000002">
    <property type="protein sequence ID" value="KAG5299886.1"/>
    <property type="molecule type" value="Genomic_DNA"/>
</dbReference>
<feature type="compositionally biased region" description="Acidic residues" evidence="4">
    <location>
        <begin position="585"/>
        <end position="595"/>
    </location>
</feature>
<keyword evidence="3" id="KW-0539">Nucleus</keyword>
<dbReference type="InterPro" id="IPR006709">
    <property type="entry name" value="SSU_processome_Utp14"/>
</dbReference>
<feature type="compositionally biased region" description="Polar residues" evidence="4">
    <location>
        <begin position="726"/>
        <end position="736"/>
    </location>
</feature>
<dbReference type="Proteomes" id="UP000670092">
    <property type="component" value="Unassembled WGS sequence"/>
</dbReference>
<proteinExistence type="predicted"/>
<evidence type="ECO:0000256" key="1">
    <source>
        <dbReference type="ARBA" id="ARBA00004604"/>
    </source>
</evidence>
<dbReference type="VEuPathDB" id="FungiDB:I7I52_10345"/>
<dbReference type="PANTHER" id="PTHR14150">
    <property type="entry name" value="U3 SMALL NUCLEOLAR RNA-ASSOCIATED PROTEIN 14"/>
    <property type="match status" value="1"/>
</dbReference>
<dbReference type="GO" id="GO:0032040">
    <property type="term" value="C:small-subunit processome"/>
    <property type="evidence" value="ECO:0007669"/>
    <property type="project" value="InterPro"/>
</dbReference>
<organism evidence="5 6">
    <name type="scientific">Ajellomyces capsulatus</name>
    <name type="common">Darling's disease fungus</name>
    <name type="synonym">Histoplasma capsulatum</name>
    <dbReference type="NCBI Taxonomy" id="5037"/>
    <lineage>
        <taxon>Eukaryota</taxon>
        <taxon>Fungi</taxon>
        <taxon>Dikarya</taxon>
        <taxon>Ascomycota</taxon>
        <taxon>Pezizomycotina</taxon>
        <taxon>Eurotiomycetes</taxon>
        <taxon>Eurotiomycetidae</taxon>
        <taxon>Onygenales</taxon>
        <taxon>Ajellomycetaceae</taxon>
        <taxon>Histoplasma</taxon>
    </lineage>
</organism>
<comment type="subcellular location">
    <subcellularLocation>
        <location evidence="1">Nucleus</location>
        <location evidence="1">Nucleolus</location>
    </subcellularLocation>
</comment>
<sequence>MARKSNQLRSKEEPRRSKPKGTKKPYTRGGLDALTVAEKQYPSNSGIRKHRLGVEGDDGSKRKRGGPSRLDDEGDSHDPPSKRRRTGDDDEGSDSSGNRGSDSEGNEWLLGRVDSDDDSDIDSDEAMGESDEENFDGRKVGGSAKAKVKSTLRNRDTDDFNLSEGDGEALEDDDDLGEEAVDLATAWDMNAEDTESDVKANTTRAKKTLRSKTTDEEDNIDTTGSEGEDQEGDSDDSDGDDASDVSGLSLSDEGDSNERGLSKLQKFVKSMENGQSDEGKSKPKHQTITHGAQPTEFGLMPTRKLTVADLIPTISDSRMKGSLKHLDAVAATKKSKAGIPGKLQAPLAKRQQDRIDRAAAYEKSKETLNRWIETVKANRRADHLSFPLPEPNAIQQSSITDSKPLTDLESTIQNILVESGLADEKDKSSEARIQEFEELQAKKLPLEEIQARRAELRKARELLFREEVRAKRIKKIKSKSYRRVHRKEREKMDIREREALIAAGVDVDEEDREKLDRQRAEARMGAKHRESKWAKGLKQTGRTAWDDEARLEMADLARRGEELQSRIEGKRVTTGQEGYLGSSSEESESDSDAAEDGFGSDAEAQRLKKKLNDLDQNGNENEEPITGPHAGLLSMRFMRNAEAARKAQNDAEIKKLRREMDGGDDLHSDDEMEMAAIGRQKFGRLATTNEPAVTAPQRQEFEEPDSDADDKARAVESDGEIEIQVDSPTTNSNNSNHRAHKSTARSSQPLKKRSPLANNHATQDDNADVDNPWLTQPKRNAKKHNGSSPDAAAEISLISNGAMESDPSTSRLLSVAPKHAKSSAKGNPSATKSRDQPAEAATATSDNGDDDGDDDGDAGGNTRVPVLLKNADLVKRAFAGDEVLADFSKEKRNTAAEEGDQIIDTTLPGWGSWAGAGLTKREKQQAKARRSFVTEEGVKAEKRRDARLDRVIVNEKRVRKNTKYLASQLPHPFESRQQYERSLRLPIGPEWTTKETFQNATKPRVMLKQGVIKPLQRPLL</sequence>
<evidence type="ECO:0000256" key="2">
    <source>
        <dbReference type="ARBA" id="ARBA00022553"/>
    </source>
</evidence>
<name>A0A8H7YZ70_AJECA</name>
<comment type="caution">
    <text evidence="5">The sequence shown here is derived from an EMBL/GenBank/DDBJ whole genome shotgun (WGS) entry which is preliminary data.</text>
</comment>
<dbReference type="GO" id="GO:0006364">
    <property type="term" value="P:rRNA processing"/>
    <property type="evidence" value="ECO:0007669"/>
    <property type="project" value="InterPro"/>
</dbReference>
<feature type="compositionally biased region" description="Acidic residues" evidence="4">
    <location>
        <begin position="115"/>
        <end position="134"/>
    </location>
</feature>